<accession>A0ABN8EKC5</accession>
<comment type="caution">
    <text evidence="2">The sequence shown here is derived from an EMBL/GenBank/DDBJ whole genome shotgun (WGS) entry which is preliminary data.</text>
</comment>
<evidence type="ECO:0008006" key="4">
    <source>
        <dbReference type="Google" id="ProtNLM"/>
    </source>
</evidence>
<keyword evidence="1" id="KW-0812">Transmembrane</keyword>
<name>A0ABN8EKC5_9GAMM</name>
<sequence>MYIEVGDLFWVMAAALAYWYWAGSRRMREWAFRQAKQYCDNEDVQLLDDCVALNRLWLKRDKAGRIRVWRAYQFEFSSTGDERYLGRVITLGKEIETIELQPYRIH</sequence>
<protein>
    <recommendedName>
        <fullName evidence="4">DUF3301 domain-containing protein</fullName>
    </recommendedName>
</protein>
<keyword evidence="1" id="KW-0472">Membrane</keyword>
<evidence type="ECO:0000256" key="1">
    <source>
        <dbReference type="SAM" id="Phobius"/>
    </source>
</evidence>
<keyword evidence="1" id="KW-1133">Transmembrane helix</keyword>
<organism evidence="2 3">
    <name type="scientific">Sinobacterium norvegicum</name>
    <dbReference type="NCBI Taxonomy" id="1641715"/>
    <lineage>
        <taxon>Bacteria</taxon>
        <taxon>Pseudomonadati</taxon>
        <taxon>Pseudomonadota</taxon>
        <taxon>Gammaproteobacteria</taxon>
        <taxon>Cellvibrionales</taxon>
        <taxon>Spongiibacteraceae</taxon>
        <taxon>Sinobacterium</taxon>
    </lineage>
</organism>
<dbReference type="RefSeq" id="WP_237445465.1">
    <property type="nucleotide sequence ID" value="NZ_CAKLPX010000003.1"/>
</dbReference>
<dbReference type="Pfam" id="PF11743">
    <property type="entry name" value="DUF3301"/>
    <property type="match status" value="1"/>
</dbReference>
<proteinExistence type="predicted"/>
<keyword evidence="3" id="KW-1185">Reference proteome</keyword>
<evidence type="ECO:0000313" key="3">
    <source>
        <dbReference type="Proteomes" id="UP000838100"/>
    </source>
</evidence>
<dbReference type="EMBL" id="CAKLPX010000003">
    <property type="protein sequence ID" value="CAH0992791.1"/>
    <property type="molecule type" value="Genomic_DNA"/>
</dbReference>
<reference evidence="2" key="1">
    <citation type="submission" date="2021-12" db="EMBL/GenBank/DDBJ databases">
        <authorList>
            <person name="Rodrigo-Torres L."/>
            <person name="Arahal R. D."/>
            <person name="Lucena T."/>
        </authorList>
    </citation>
    <scope>NUCLEOTIDE SEQUENCE</scope>
    <source>
        <strain evidence="2">CECT 8267</strain>
    </source>
</reference>
<evidence type="ECO:0000313" key="2">
    <source>
        <dbReference type="EMBL" id="CAH0992791.1"/>
    </source>
</evidence>
<dbReference type="Proteomes" id="UP000838100">
    <property type="component" value="Unassembled WGS sequence"/>
</dbReference>
<feature type="transmembrane region" description="Helical" evidence="1">
    <location>
        <begin position="6"/>
        <end position="23"/>
    </location>
</feature>
<dbReference type="InterPro" id="IPR021732">
    <property type="entry name" value="DUF3301"/>
</dbReference>
<gene>
    <name evidence="2" type="ORF">SIN8267_02928</name>
</gene>